<keyword evidence="2" id="KW-1185">Reference proteome</keyword>
<comment type="caution">
    <text evidence="1">The sequence shown here is derived from an EMBL/GenBank/DDBJ whole genome shotgun (WGS) entry which is preliminary data.</text>
</comment>
<name>A0AAD4PDK8_PERFH</name>
<keyword evidence="1" id="KW-0645">Protease</keyword>
<dbReference type="GO" id="GO:0006508">
    <property type="term" value="P:proteolysis"/>
    <property type="evidence" value="ECO:0007669"/>
    <property type="project" value="UniProtKB-KW"/>
</dbReference>
<dbReference type="GO" id="GO:0008233">
    <property type="term" value="F:peptidase activity"/>
    <property type="evidence" value="ECO:0007669"/>
    <property type="project" value="UniProtKB-KW"/>
</dbReference>
<dbReference type="AlphaFoldDB" id="A0AAD4PDK8"/>
<accession>A0AAD4PDK8</accession>
<protein>
    <submittedName>
        <fullName evidence="1">Eukaryotic aspartyl protease family protein</fullName>
    </submittedName>
</protein>
<dbReference type="EMBL" id="SDAM02000038">
    <property type="protein sequence ID" value="KAH6835225.1"/>
    <property type="molecule type" value="Genomic_DNA"/>
</dbReference>
<sequence>MKRSIIRYKFGEVYLDIYLKQKSNGFTTDLIHRDSPLSPSYDHSISFAQRIETIIPPCPPLQGEANHTLSPIGSNIFHRRISHEILRRHSTAPFHRHCRHRQRHHMDAVPALPPMHQLESTHLSTQKLLHVHKHFLQHSPLQFSTGDLLQQQKKLPLFQEIRRWLLHLWSDGNGHLHLSLRWSKNGVRS</sequence>
<dbReference type="Proteomes" id="UP001190926">
    <property type="component" value="Unassembled WGS sequence"/>
</dbReference>
<evidence type="ECO:0000313" key="2">
    <source>
        <dbReference type="Proteomes" id="UP001190926"/>
    </source>
</evidence>
<gene>
    <name evidence="1" type="ORF">C2S53_017276</name>
</gene>
<evidence type="ECO:0000313" key="1">
    <source>
        <dbReference type="EMBL" id="KAH6835225.1"/>
    </source>
</evidence>
<organism evidence="1 2">
    <name type="scientific">Perilla frutescens var. hirtella</name>
    <name type="common">Perilla citriodora</name>
    <name type="synonym">Perilla setoyensis</name>
    <dbReference type="NCBI Taxonomy" id="608512"/>
    <lineage>
        <taxon>Eukaryota</taxon>
        <taxon>Viridiplantae</taxon>
        <taxon>Streptophyta</taxon>
        <taxon>Embryophyta</taxon>
        <taxon>Tracheophyta</taxon>
        <taxon>Spermatophyta</taxon>
        <taxon>Magnoliopsida</taxon>
        <taxon>eudicotyledons</taxon>
        <taxon>Gunneridae</taxon>
        <taxon>Pentapetalae</taxon>
        <taxon>asterids</taxon>
        <taxon>lamiids</taxon>
        <taxon>Lamiales</taxon>
        <taxon>Lamiaceae</taxon>
        <taxon>Nepetoideae</taxon>
        <taxon>Elsholtzieae</taxon>
        <taxon>Perilla</taxon>
    </lineage>
</organism>
<proteinExistence type="predicted"/>
<reference evidence="1 2" key="1">
    <citation type="journal article" date="2021" name="Nat. Commun.">
        <title>Incipient diploidization of the medicinal plant Perilla within 10,000 years.</title>
        <authorList>
            <person name="Zhang Y."/>
            <person name="Shen Q."/>
            <person name="Leng L."/>
            <person name="Zhang D."/>
            <person name="Chen S."/>
            <person name="Shi Y."/>
            <person name="Ning Z."/>
            <person name="Chen S."/>
        </authorList>
    </citation>
    <scope>NUCLEOTIDE SEQUENCE [LARGE SCALE GENOMIC DNA]</scope>
    <source>
        <strain evidence="2">cv. PC099</strain>
    </source>
</reference>
<keyword evidence="1" id="KW-0378">Hydrolase</keyword>